<feature type="compositionally biased region" description="Polar residues" evidence="2">
    <location>
        <begin position="58"/>
        <end position="79"/>
    </location>
</feature>
<dbReference type="InterPro" id="IPR000504">
    <property type="entry name" value="RRM_dom"/>
</dbReference>
<dbReference type="STRING" id="3641.A0A061F6T6"/>
<feature type="domain" description="RRM" evidence="3">
    <location>
        <begin position="108"/>
        <end position="186"/>
    </location>
</feature>
<gene>
    <name evidence="4" type="ORF">TCM_031281</name>
</gene>
<dbReference type="InterPro" id="IPR002156">
    <property type="entry name" value="RNaseH_domain"/>
</dbReference>
<feature type="compositionally biased region" description="Polar residues" evidence="2">
    <location>
        <begin position="425"/>
        <end position="464"/>
    </location>
</feature>
<dbReference type="SUPFAM" id="SSF56219">
    <property type="entry name" value="DNase I-like"/>
    <property type="match status" value="1"/>
</dbReference>
<dbReference type="InterPro" id="IPR044730">
    <property type="entry name" value="RNase_H-like_dom_plant"/>
</dbReference>
<keyword evidence="5" id="KW-1185">Reference proteome</keyword>
<dbReference type="InParanoid" id="A0A061F6T6"/>
<reference evidence="4 5" key="1">
    <citation type="journal article" date="2013" name="Genome Biol.">
        <title>The genome sequence of the most widely cultivated cacao type and its use to identify candidate genes regulating pod color.</title>
        <authorList>
            <person name="Motamayor J.C."/>
            <person name="Mockaitis K."/>
            <person name="Schmutz J."/>
            <person name="Haiminen N."/>
            <person name="Iii D.L."/>
            <person name="Cornejo O."/>
            <person name="Findley S.D."/>
            <person name="Zheng P."/>
            <person name="Utro F."/>
            <person name="Royaert S."/>
            <person name="Saski C."/>
            <person name="Jenkins J."/>
            <person name="Podicheti R."/>
            <person name="Zhao M."/>
            <person name="Scheffler B.E."/>
            <person name="Stack J.C."/>
            <person name="Feltus F.A."/>
            <person name="Mustiga G.M."/>
            <person name="Amores F."/>
            <person name="Phillips W."/>
            <person name="Marelli J.P."/>
            <person name="May G.D."/>
            <person name="Shapiro H."/>
            <person name="Ma J."/>
            <person name="Bustamante C.D."/>
            <person name="Schnell R.J."/>
            <person name="Main D."/>
            <person name="Gilbert D."/>
            <person name="Parida L."/>
            <person name="Kuhn D.N."/>
        </authorList>
    </citation>
    <scope>NUCLEOTIDE SEQUENCE [LARGE SCALE GENOMIC DNA]</scope>
    <source>
        <strain evidence="5">cv. Matina 1-6</strain>
    </source>
</reference>
<sequence length="1408" mass="162209">MLPNQSHLHRQQTNHPPLYAAPPYHHQFTPAPSTFFHHAPNSSFSNTQHLQPAPPQGNIFQQNYAIPTPRQTTQPSNQAFKYPPAHTYPQAINPPLKTTHRDWRSSLHSVYISNLSRRITKQGLKEVFDAYGKVRDVFISNRQSQAKVTTFAFVRYKELREMDRACTHGNGRRLDGHYIVVKKAEYGWDQRRVLQSSLQLQPPQQQASFNIEILQEIFAEEGYQCVSKPMGGKNVLLTFCLKEDLKACTEEHRAWLNLWFESIVPWKNATPPAERLTWLRVDGVPINLWTEALFSEIGEQCGSFIMIDEDTYHRRRYDFARMLISVKKTTVVPTSVTFKANGGVYKVHVKEKDVQDIPKPHSFGGAPTTSHPLIQTKQHSDSGQQSIGWDLSEQQGSSRAACKTQSEHCTRTDSLRTVHLEPIKTRSSTTTAPPINLQNKSPTHASSLQSPPYHQLSSQNSPTQVDSLPFGQKTFLRPPVVVQQRYILTSGIIKPVNFPCSFLNIYAPNCSVERASLWVKILELKSQITGSLCVYGDFNIIKTVDEKTRDNLDLTGMAQFSDFINDMNLIDIPLSGGLFTWTDNREAPTKCRLDRFLISSEIILSFPAILQKILSRSLSDHNPITLIVDQRNWGPKPFRLFFHWLENKEFVAFLKSTWDLINQENSGFGGLFGKMKRLKLSVKAWQQQHHAEDGKMITILENDIDTLEKETEKRELSIPEKANHTNLKSKLWHLYKRDEQSWLQKSRLQWTKLGDRNTKFFHITASNRRRKNSIHQIQRNWTFIYDPIGIKNEASMINCKVGALPTNYLRLPLGANLRPMGTWQPIIDKFNSRLAGWKGQFLSMGGRLTLINSVLSSLPLFYLSIFRLPTMVKQKLEAIQRNFLWFGSSEKKKIHYVNWSTVSNPKTQGGLGIIDLELKSRALLNKWLWRYANEPDRIWRQVVSAKNKLKPDCLIPIDKPHKPSSLWNHIMKPMDPANKYHELVTKGFAHSLDKGTTIRFWEDFWVDDSILATKFPRIYVLAISKKATIAELGSWVEGNWRWDVKLRRQPFSWEQNQWRDFTTFIKKFQPHPTDKDIVVWKKTTSGLYTSSSFIKASHGTPPSSTSFWKNVWIGYAPLKVETFCWQTLHGKIATKFVLMHRRVLAVDDANCSFCTSQLETLFHVLFHCTIAWKTWSSCCCLWGITWVQPGDVLSFFKAWFELPMPTGKRDTWRMLFFATLWTLWLCRNEVIFRGKSFSPNKMRDIALLRHMLWCRGKWELGHVPVDLCLMEPLCSNINTKRKNQRMATNWSTPPPGTLKLNTDGAAKGKPELAGISLFFSSPWAATHSLVVESDSANAINWAQHHYKVPWRMKNISNAIETFLRKSTRITFKHVMREANKVADELAKAGVLRDSNFKAYFQNQQGEST</sequence>
<dbReference type="CDD" id="cd06222">
    <property type="entry name" value="RNase_H_like"/>
    <property type="match status" value="1"/>
</dbReference>
<dbReference type="SUPFAM" id="SSF53098">
    <property type="entry name" value="Ribonuclease H-like"/>
    <property type="match status" value="1"/>
</dbReference>
<dbReference type="GO" id="GO:0003723">
    <property type="term" value="F:RNA binding"/>
    <property type="evidence" value="ECO:0007669"/>
    <property type="project" value="UniProtKB-UniRule"/>
</dbReference>
<dbReference type="CDD" id="cd00590">
    <property type="entry name" value="RRM_SF"/>
    <property type="match status" value="1"/>
</dbReference>
<feature type="region of interest" description="Disordered" evidence="2">
    <location>
        <begin position="356"/>
        <end position="464"/>
    </location>
</feature>
<dbReference type="Proteomes" id="UP000026915">
    <property type="component" value="Chromosome 7"/>
</dbReference>
<dbReference type="Gene3D" id="3.30.70.330">
    <property type="match status" value="1"/>
</dbReference>
<dbReference type="Pfam" id="PF13966">
    <property type="entry name" value="zf-RVT"/>
    <property type="match status" value="1"/>
</dbReference>
<name>A0A061F6T6_THECC</name>
<dbReference type="Gene3D" id="3.60.10.10">
    <property type="entry name" value="Endonuclease/exonuclease/phosphatase"/>
    <property type="match status" value="1"/>
</dbReference>
<dbReference type="Pfam" id="PF00076">
    <property type="entry name" value="RRM_1"/>
    <property type="match status" value="1"/>
</dbReference>
<feature type="compositionally biased region" description="Polar residues" evidence="2">
    <location>
        <begin position="40"/>
        <end position="50"/>
    </location>
</feature>
<proteinExistence type="predicted"/>
<dbReference type="InterPro" id="IPR012337">
    <property type="entry name" value="RNaseH-like_sf"/>
</dbReference>
<dbReference type="InterPro" id="IPR035979">
    <property type="entry name" value="RBD_domain_sf"/>
</dbReference>
<dbReference type="EMBL" id="CM001885">
    <property type="protein sequence ID" value="EOY12746.1"/>
    <property type="molecule type" value="Genomic_DNA"/>
</dbReference>
<dbReference type="InterPro" id="IPR026960">
    <property type="entry name" value="RVT-Znf"/>
</dbReference>
<keyword evidence="1" id="KW-0694">RNA-binding</keyword>
<evidence type="ECO:0000313" key="5">
    <source>
        <dbReference type="Proteomes" id="UP000026915"/>
    </source>
</evidence>
<dbReference type="SMART" id="SM00360">
    <property type="entry name" value="RRM"/>
    <property type="match status" value="1"/>
</dbReference>
<feature type="compositionally biased region" description="Basic and acidic residues" evidence="2">
    <location>
        <begin position="405"/>
        <end position="424"/>
    </location>
</feature>
<evidence type="ECO:0000256" key="1">
    <source>
        <dbReference type="PROSITE-ProRule" id="PRU00176"/>
    </source>
</evidence>
<protein>
    <recommendedName>
        <fullName evidence="3">RRM domain-containing protein</fullName>
    </recommendedName>
</protein>
<dbReference type="PANTHER" id="PTHR33116:SF75">
    <property type="entry name" value="RIBONUCLEASE H PROTEIN"/>
    <property type="match status" value="1"/>
</dbReference>
<evidence type="ECO:0000259" key="3">
    <source>
        <dbReference type="PROSITE" id="PS50102"/>
    </source>
</evidence>
<feature type="region of interest" description="Disordered" evidence="2">
    <location>
        <begin position="1"/>
        <end position="99"/>
    </location>
</feature>
<dbReference type="InterPro" id="IPR036397">
    <property type="entry name" value="RNaseH_sf"/>
</dbReference>
<dbReference type="HOGENOM" id="CLU_253869_0_0_1"/>
<feature type="compositionally biased region" description="Low complexity" evidence="2">
    <location>
        <begin position="15"/>
        <end position="26"/>
    </location>
</feature>
<evidence type="ECO:0000256" key="2">
    <source>
        <dbReference type="SAM" id="MobiDB-lite"/>
    </source>
</evidence>
<dbReference type="PROSITE" id="PS50102">
    <property type="entry name" value="RRM"/>
    <property type="match status" value="1"/>
</dbReference>
<dbReference type="Gramene" id="EOY12746">
    <property type="protein sequence ID" value="EOY12746"/>
    <property type="gene ID" value="TCM_031281"/>
</dbReference>
<feature type="compositionally biased region" description="Polar residues" evidence="2">
    <location>
        <begin position="367"/>
        <end position="398"/>
    </location>
</feature>
<dbReference type="GO" id="GO:0004523">
    <property type="term" value="F:RNA-DNA hybrid ribonuclease activity"/>
    <property type="evidence" value="ECO:0007669"/>
    <property type="project" value="InterPro"/>
</dbReference>
<dbReference type="InterPro" id="IPR012677">
    <property type="entry name" value="Nucleotide-bd_a/b_plait_sf"/>
</dbReference>
<accession>A0A061F6T6</accession>
<organism evidence="4 5">
    <name type="scientific">Theobroma cacao</name>
    <name type="common">Cacao</name>
    <name type="synonym">Cocoa</name>
    <dbReference type="NCBI Taxonomy" id="3641"/>
    <lineage>
        <taxon>Eukaryota</taxon>
        <taxon>Viridiplantae</taxon>
        <taxon>Streptophyta</taxon>
        <taxon>Embryophyta</taxon>
        <taxon>Tracheophyta</taxon>
        <taxon>Spermatophyta</taxon>
        <taxon>Magnoliopsida</taxon>
        <taxon>eudicotyledons</taxon>
        <taxon>Gunneridae</taxon>
        <taxon>Pentapetalae</taxon>
        <taxon>rosids</taxon>
        <taxon>malvids</taxon>
        <taxon>Malvales</taxon>
        <taxon>Malvaceae</taxon>
        <taxon>Byttnerioideae</taxon>
        <taxon>Theobroma</taxon>
    </lineage>
</organism>
<dbReference type="InterPro" id="IPR036691">
    <property type="entry name" value="Endo/exonu/phosph_ase_sf"/>
</dbReference>
<dbReference type="Gene3D" id="3.30.420.10">
    <property type="entry name" value="Ribonuclease H-like superfamily/Ribonuclease H"/>
    <property type="match status" value="1"/>
</dbReference>
<dbReference type="PANTHER" id="PTHR33116">
    <property type="entry name" value="REVERSE TRANSCRIPTASE ZINC-BINDING DOMAIN-CONTAINING PROTEIN-RELATED-RELATED"/>
    <property type="match status" value="1"/>
</dbReference>
<evidence type="ECO:0000313" key="4">
    <source>
        <dbReference type="EMBL" id="EOY12746.1"/>
    </source>
</evidence>
<dbReference type="SUPFAM" id="SSF54928">
    <property type="entry name" value="RNA-binding domain, RBD"/>
    <property type="match status" value="1"/>
</dbReference>
<dbReference type="Pfam" id="PF13456">
    <property type="entry name" value="RVT_3"/>
    <property type="match status" value="1"/>
</dbReference>
<dbReference type="eggNOG" id="KOG1075">
    <property type="taxonomic scope" value="Eukaryota"/>
</dbReference>